<feature type="compositionally biased region" description="Basic and acidic residues" evidence="1">
    <location>
        <begin position="214"/>
        <end position="231"/>
    </location>
</feature>
<dbReference type="HOGENOM" id="CLU_032571_2_2_1"/>
<evidence type="ECO:0000256" key="1">
    <source>
        <dbReference type="SAM" id="MobiDB-lite"/>
    </source>
</evidence>
<reference evidence="3 4" key="1">
    <citation type="journal article" date="2012" name="PLoS Pathog.">
        <title>Diverse lifestyles and strategies of plant pathogenesis encoded in the genomes of eighteen Dothideomycetes fungi.</title>
        <authorList>
            <person name="Ohm R.A."/>
            <person name="Feau N."/>
            <person name="Henrissat B."/>
            <person name="Schoch C.L."/>
            <person name="Horwitz B.A."/>
            <person name="Barry K.W."/>
            <person name="Condon B.J."/>
            <person name="Copeland A.C."/>
            <person name="Dhillon B."/>
            <person name="Glaser F."/>
            <person name="Hesse C.N."/>
            <person name="Kosti I."/>
            <person name="LaButti K."/>
            <person name="Lindquist E.A."/>
            <person name="Lucas S."/>
            <person name="Salamov A.A."/>
            <person name="Bradshaw R.E."/>
            <person name="Ciuffetti L."/>
            <person name="Hamelin R.C."/>
            <person name="Kema G.H.J."/>
            <person name="Lawrence C."/>
            <person name="Scott J.A."/>
            <person name="Spatafora J.W."/>
            <person name="Turgeon B.G."/>
            <person name="de Wit P.J.G.M."/>
            <person name="Zhong S."/>
            <person name="Goodwin S.B."/>
            <person name="Grigoriev I.V."/>
        </authorList>
    </citation>
    <scope>NUCLEOTIDE SEQUENCE [LARGE SCALE GENOMIC DNA]</scope>
    <source>
        <strain evidence="4">C5 / ATCC 48332 / race O</strain>
    </source>
</reference>
<evidence type="ECO:0000313" key="3">
    <source>
        <dbReference type="EMBL" id="EMD85627.1"/>
    </source>
</evidence>
<evidence type="ECO:0000313" key="4">
    <source>
        <dbReference type="Proteomes" id="UP000016936"/>
    </source>
</evidence>
<dbReference type="PANTHER" id="PTHR36182:SF1">
    <property type="entry name" value="PROTEIN, PUTATIVE (AFU_ORTHOLOGUE AFUA_6G10930)-RELATED"/>
    <property type="match status" value="1"/>
</dbReference>
<dbReference type="PANTHER" id="PTHR36182">
    <property type="entry name" value="PROTEIN, PUTATIVE (AFU_ORTHOLOGUE AFUA_6G10930)-RELATED"/>
    <property type="match status" value="1"/>
</dbReference>
<dbReference type="eggNOG" id="ENOG502S34E">
    <property type="taxonomic scope" value="Eukaryota"/>
</dbReference>
<name>M2UCI5_COCH5</name>
<dbReference type="Proteomes" id="UP000016936">
    <property type="component" value="Unassembled WGS sequence"/>
</dbReference>
<evidence type="ECO:0000256" key="2">
    <source>
        <dbReference type="SAM" id="SignalP"/>
    </source>
</evidence>
<keyword evidence="2" id="KW-0732">Signal</keyword>
<sequence length="345" mass="38656">MYVVQILLASLAATARAHMSLWYPPPLGGSKAANSFTTQVDKEYNFPIGCCDSQGEPTLPSPGDCRGHLDLLDTEEGSPQVTWKPGQDAYFQLSDHMYSIGVPGSTHYGGSCQVGFSVDKGQTWKVAASYHRNCPHRDKDAPQVFKFKVPLNIPTGIAVFAWVWLNREHEFFMNCAAVQISSSFSSTTTRRIYTSFKTVPTTHHPALPDPTSKALRESEQDRSNGCDKDSTGRSSSYGPRLARSKWKYIKHRHNRKHSRHHYHIHKSDVLASPEKLHHRSENTASDVCDWNNAPRMETSYYSIDARCAPNAKLKNPKSDDFEIGWGNFCGVVEGDKEYTIQNIGC</sequence>
<accession>M2UCI5</accession>
<feature type="chain" id="PRO_5004027477" description="Lytic polysaccharide monooxygenase" evidence="2">
    <location>
        <begin position="18"/>
        <end position="345"/>
    </location>
</feature>
<gene>
    <name evidence="3" type="ORF">COCHEDRAFT_75573</name>
</gene>
<dbReference type="STRING" id="701091.M2UCI5"/>
<reference evidence="4" key="2">
    <citation type="journal article" date="2013" name="PLoS Genet.">
        <title>Comparative genome structure, secondary metabolite, and effector coding capacity across Cochliobolus pathogens.</title>
        <authorList>
            <person name="Condon B.J."/>
            <person name="Leng Y."/>
            <person name="Wu D."/>
            <person name="Bushley K.E."/>
            <person name="Ohm R.A."/>
            <person name="Otillar R."/>
            <person name="Martin J."/>
            <person name="Schackwitz W."/>
            <person name="Grimwood J."/>
            <person name="MohdZainudin N."/>
            <person name="Xue C."/>
            <person name="Wang R."/>
            <person name="Manning V.A."/>
            <person name="Dhillon B."/>
            <person name="Tu Z.J."/>
            <person name="Steffenson B.J."/>
            <person name="Salamov A."/>
            <person name="Sun H."/>
            <person name="Lowry S."/>
            <person name="LaButti K."/>
            <person name="Han J."/>
            <person name="Copeland A."/>
            <person name="Lindquist E."/>
            <person name="Barry K."/>
            <person name="Schmutz J."/>
            <person name="Baker S.E."/>
            <person name="Ciuffetti L.M."/>
            <person name="Grigoriev I.V."/>
            <person name="Zhong S."/>
            <person name="Turgeon B.G."/>
        </authorList>
    </citation>
    <scope>NUCLEOTIDE SEQUENCE [LARGE SCALE GENOMIC DNA]</scope>
    <source>
        <strain evidence="4">C5 / ATCC 48332 / race O</strain>
    </source>
</reference>
<feature type="signal peptide" evidence="2">
    <location>
        <begin position="1"/>
        <end position="17"/>
    </location>
</feature>
<dbReference type="EMBL" id="KB445587">
    <property type="protein sequence ID" value="EMD85627.1"/>
    <property type="molecule type" value="Genomic_DNA"/>
</dbReference>
<protein>
    <recommendedName>
        <fullName evidence="5">Lytic polysaccharide monooxygenase</fullName>
    </recommendedName>
</protein>
<evidence type="ECO:0008006" key="5">
    <source>
        <dbReference type="Google" id="ProtNLM"/>
    </source>
</evidence>
<dbReference type="OrthoDB" id="2342176at2759"/>
<proteinExistence type="predicted"/>
<feature type="region of interest" description="Disordered" evidence="1">
    <location>
        <begin position="200"/>
        <end position="239"/>
    </location>
</feature>
<organism evidence="3 4">
    <name type="scientific">Cochliobolus heterostrophus (strain C5 / ATCC 48332 / race O)</name>
    <name type="common">Southern corn leaf blight fungus</name>
    <name type="synonym">Bipolaris maydis</name>
    <dbReference type="NCBI Taxonomy" id="701091"/>
    <lineage>
        <taxon>Eukaryota</taxon>
        <taxon>Fungi</taxon>
        <taxon>Dikarya</taxon>
        <taxon>Ascomycota</taxon>
        <taxon>Pezizomycotina</taxon>
        <taxon>Dothideomycetes</taxon>
        <taxon>Pleosporomycetidae</taxon>
        <taxon>Pleosporales</taxon>
        <taxon>Pleosporineae</taxon>
        <taxon>Pleosporaceae</taxon>
        <taxon>Bipolaris</taxon>
    </lineage>
</organism>
<dbReference type="OMA" id="TADSIMY"/>
<keyword evidence="4" id="KW-1185">Reference proteome</keyword>
<dbReference type="AlphaFoldDB" id="M2UCI5"/>
<dbReference type="Gene3D" id="2.70.50.70">
    <property type="match status" value="1"/>
</dbReference>